<dbReference type="EMBL" id="CADEAL010004183">
    <property type="protein sequence ID" value="CAB1453762.1"/>
    <property type="molecule type" value="Genomic_DNA"/>
</dbReference>
<dbReference type="Proteomes" id="UP001153269">
    <property type="component" value="Unassembled WGS sequence"/>
</dbReference>
<proteinExistence type="predicted"/>
<gene>
    <name evidence="1" type="ORF">PLEPLA_LOCUS41522</name>
</gene>
<protein>
    <submittedName>
        <fullName evidence="1">Uncharacterized protein</fullName>
    </submittedName>
</protein>
<name>A0A9N7VR14_PLEPL</name>
<keyword evidence="2" id="KW-1185">Reference proteome</keyword>
<dbReference type="AlphaFoldDB" id="A0A9N7VR14"/>
<evidence type="ECO:0000313" key="1">
    <source>
        <dbReference type="EMBL" id="CAB1453762.1"/>
    </source>
</evidence>
<accession>A0A9N7VR14</accession>
<reference evidence="1" key="1">
    <citation type="submission" date="2020-03" db="EMBL/GenBank/DDBJ databases">
        <authorList>
            <person name="Weist P."/>
        </authorList>
    </citation>
    <scope>NUCLEOTIDE SEQUENCE</scope>
</reference>
<evidence type="ECO:0000313" key="2">
    <source>
        <dbReference type="Proteomes" id="UP001153269"/>
    </source>
</evidence>
<sequence>MAQKLIAKNKQRRDLRVQVPQVARLDKSLFPIDEPGRRDSVVHGIRQVFASGVQGLLTGGEAECSPEGQRRINADRRAPARCAKVRRWRDLCLERVRPTRSREEQNKKRKKKQISDIAADGNFLKTKTRCDFVLRVPQISLGSGFPSTLGLHTSQHPLPVAGDRVLDTGEGAHRARLSGGRRPRALTL</sequence>
<comment type="caution">
    <text evidence="1">The sequence shown here is derived from an EMBL/GenBank/DDBJ whole genome shotgun (WGS) entry which is preliminary data.</text>
</comment>
<organism evidence="1 2">
    <name type="scientific">Pleuronectes platessa</name>
    <name type="common">European plaice</name>
    <dbReference type="NCBI Taxonomy" id="8262"/>
    <lineage>
        <taxon>Eukaryota</taxon>
        <taxon>Metazoa</taxon>
        <taxon>Chordata</taxon>
        <taxon>Craniata</taxon>
        <taxon>Vertebrata</taxon>
        <taxon>Euteleostomi</taxon>
        <taxon>Actinopterygii</taxon>
        <taxon>Neopterygii</taxon>
        <taxon>Teleostei</taxon>
        <taxon>Neoteleostei</taxon>
        <taxon>Acanthomorphata</taxon>
        <taxon>Carangaria</taxon>
        <taxon>Pleuronectiformes</taxon>
        <taxon>Pleuronectoidei</taxon>
        <taxon>Pleuronectidae</taxon>
        <taxon>Pleuronectes</taxon>
    </lineage>
</organism>